<dbReference type="SUPFAM" id="SSF48576">
    <property type="entry name" value="Terpenoid synthases"/>
    <property type="match status" value="1"/>
</dbReference>
<reference evidence="1 2" key="1">
    <citation type="submission" date="2024-04" db="EMBL/GenBank/DDBJ databases">
        <authorList>
            <person name="Fracassetti M."/>
        </authorList>
    </citation>
    <scope>NUCLEOTIDE SEQUENCE [LARGE SCALE GENOMIC DNA]</scope>
</reference>
<name>A0AAV2FRW0_9ROSI</name>
<protein>
    <submittedName>
        <fullName evidence="1">Uncharacterized protein</fullName>
    </submittedName>
</protein>
<dbReference type="AlphaFoldDB" id="A0AAV2FRW0"/>
<keyword evidence="2" id="KW-1185">Reference proteome</keyword>
<dbReference type="Pfam" id="PF00494">
    <property type="entry name" value="SQS_PSY"/>
    <property type="match status" value="1"/>
</dbReference>
<dbReference type="EMBL" id="OZ034820">
    <property type="protein sequence ID" value="CAL1400345.1"/>
    <property type="molecule type" value="Genomic_DNA"/>
</dbReference>
<dbReference type="InterPro" id="IPR002060">
    <property type="entry name" value="Squ/phyt_synthse"/>
</dbReference>
<accession>A0AAV2FRW0</accession>
<sequence length="79" mass="8975">MPVSFPSMRKTAFALHAFNVKTSNPMDVASDPIIGLMCLLWWQEAINKIYPNRSMEQPIAQVLASTIFHHKISKADLKF</sequence>
<evidence type="ECO:0000313" key="2">
    <source>
        <dbReference type="Proteomes" id="UP001497516"/>
    </source>
</evidence>
<proteinExistence type="predicted"/>
<dbReference type="InterPro" id="IPR008949">
    <property type="entry name" value="Isoprenoid_synthase_dom_sf"/>
</dbReference>
<gene>
    <name evidence="1" type="ORF">LTRI10_LOCUS40480</name>
</gene>
<evidence type="ECO:0000313" key="1">
    <source>
        <dbReference type="EMBL" id="CAL1400345.1"/>
    </source>
</evidence>
<organism evidence="1 2">
    <name type="scientific">Linum trigynum</name>
    <dbReference type="NCBI Taxonomy" id="586398"/>
    <lineage>
        <taxon>Eukaryota</taxon>
        <taxon>Viridiplantae</taxon>
        <taxon>Streptophyta</taxon>
        <taxon>Embryophyta</taxon>
        <taxon>Tracheophyta</taxon>
        <taxon>Spermatophyta</taxon>
        <taxon>Magnoliopsida</taxon>
        <taxon>eudicotyledons</taxon>
        <taxon>Gunneridae</taxon>
        <taxon>Pentapetalae</taxon>
        <taxon>rosids</taxon>
        <taxon>fabids</taxon>
        <taxon>Malpighiales</taxon>
        <taxon>Linaceae</taxon>
        <taxon>Linum</taxon>
    </lineage>
</organism>
<dbReference type="Gene3D" id="1.10.600.10">
    <property type="entry name" value="Farnesyl Diphosphate Synthase"/>
    <property type="match status" value="1"/>
</dbReference>
<dbReference type="Proteomes" id="UP001497516">
    <property type="component" value="Chromosome 7"/>
</dbReference>